<sequence length="140" mass="14596">MRKPAFTLRCVAATAALVLAGSAFAAGQADQVVAKDPRTGKIRNATAAEAKQLNELRAADRAAQKAARQAAGAPAAGVVRLQQNGIAAAYVDEESVSYSVVHRTADGKLEADCIHGKTAAETALTNPVTKHSEEHQHEVQ</sequence>
<dbReference type="EMBL" id="CP062941">
    <property type="protein sequence ID" value="QOL48300.1"/>
    <property type="molecule type" value="Genomic_DNA"/>
</dbReference>
<evidence type="ECO:0008006" key="4">
    <source>
        <dbReference type="Google" id="ProtNLM"/>
    </source>
</evidence>
<keyword evidence="3" id="KW-1185">Reference proteome</keyword>
<proteinExistence type="predicted"/>
<dbReference type="KEGG" id="mlir:LPB04_15065"/>
<accession>A0A7L9U037</accession>
<protein>
    <recommendedName>
        <fullName evidence="4">PepSY domain-containing protein</fullName>
    </recommendedName>
</protein>
<organism evidence="2 3">
    <name type="scientific">Massilia litorea</name>
    <dbReference type="NCBI Taxonomy" id="2769491"/>
    <lineage>
        <taxon>Bacteria</taxon>
        <taxon>Pseudomonadati</taxon>
        <taxon>Pseudomonadota</taxon>
        <taxon>Betaproteobacteria</taxon>
        <taxon>Burkholderiales</taxon>
        <taxon>Oxalobacteraceae</taxon>
        <taxon>Telluria group</taxon>
        <taxon>Massilia</taxon>
    </lineage>
</organism>
<gene>
    <name evidence="2" type="ORF">LPB04_15065</name>
</gene>
<evidence type="ECO:0000256" key="1">
    <source>
        <dbReference type="SAM" id="SignalP"/>
    </source>
</evidence>
<evidence type="ECO:0000313" key="3">
    <source>
        <dbReference type="Proteomes" id="UP000593875"/>
    </source>
</evidence>
<name>A0A7L9U037_9BURK</name>
<dbReference type="RefSeq" id="WP_193685346.1">
    <property type="nucleotide sequence ID" value="NZ_CP062941.1"/>
</dbReference>
<evidence type="ECO:0000313" key="2">
    <source>
        <dbReference type="EMBL" id="QOL48300.1"/>
    </source>
</evidence>
<dbReference type="NCBIfam" id="NF047450">
    <property type="entry name" value="post-PEP-CTERM_1"/>
    <property type="match status" value="1"/>
</dbReference>
<reference evidence="2 3" key="1">
    <citation type="submission" date="2020-10" db="EMBL/GenBank/DDBJ databases">
        <title>Genome sequencing of Massilia sp. LPB0304.</title>
        <authorList>
            <person name="Kim J."/>
        </authorList>
    </citation>
    <scope>NUCLEOTIDE SEQUENCE [LARGE SCALE GENOMIC DNA]</scope>
    <source>
        <strain evidence="2 3">LPB0304</strain>
    </source>
</reference>
<feature type="signal peptide" evidence="1">
    <location>
        <begin position="1"/>
        <end position="25"/>
    </location>
</feature>
<feature type="chain" id="PRO_5032602199" description="PepSY domain-containing protein" evidence="1">
    <location>
        <begin position="26"/>
        <end position="140"/>
    </location>
</feature>
<dbReference type="AlphaFoldDB" id="A0A7L9U037"/>
<dbReference type="Proteomes" id="UP000593875">
    <property type="component" value="Chromosome"/>
</dbReference>
<keyword evidence="1" id="KW-0732">Signal</keyword>